<sequence length="208" mass="21766">MASWRFGVPPKSAGGPSFLRSAACLLFGHQILRRSKGPAPTVDSVNTDSSSQAPKEPPVTAQPEVVAEFNQTEAAALNTAPSSPRASPLRLISASISSPLFSGSNSVRPFFTQPAQPFFPSPLTSTATLPSSIPTQTLQSCPNPTQPSNSAFGPSYLSAAQKAVPSEPLSYGSISLSGSIPEVLFFPPEVPKISEDLKYALIGKFSFG</sequence>
<keyword evidence="3" id="KW-1185">Reference proteome</keyword>
<feature type="compositionally biased region" description="Polar residues" evidence="1">
    <location>
        <begin position="43"/>
        <end position="53"/>
    </location>
</feature>
<dbReference type="AlphaFoldDB" id="A0A5A7PBI8"/>
<evidence type="ECO:0000313" key="3">
    <source>
        <dbReference type="Proteomes" id="UP000325081"/>
    </source>
</evidence>
<evidence type="ECO:0000256" key="1">
    <source>
        <dbReference type="SAM" id="MobiDB-lite"/>
    </source>
</evidence>
<comment type="caution">
    <text evidence="2">The sequence shown here is derived from an EMBL/GenBank/DDBJ whole genome shotgun (WGS) entry which is preliminary data.</text>
</comment>
<reference evidence="3" key="1">
    <citation type="journal article" date="2019" name="Curr. Biol.">
        <title>Genome Sequence of Striga asiatica Provides Insight into the Evolution of Plant Parasitism.</title>
        <authorList>
            <person name="Yoshida S."/>
            <person name="Kim S."/>
            <person name="Wafula E.K."/>
            <person name="Tanskanen J."/>
            <person name="Kim Y.M."/>
            <person name="Honaas L."/>
            <person name="Yang Z."/>
            <person name="Spallek T."/>
            <person name="Conn C.E."/>
            <person name="Ichihashi Y."/>
            <person name="Cheong K."/>
            <person name="Cui S."/>
            <person name="Der J.P."/>
            <person name="Gundlach H."/>
            <person name="Jiao Y."/>
            <person name="Hori C."/>
            <person name="Ishida J.K."/>
            <person name="Kasahara H."/>
            <person name="Kiba T."/>
            <person name="Kim M.S."/>
            <person name="Koo N."/>
            <person name="Laohavisit A."/>
            <person name="Lee Y.H."/>
            <person name="Lumba S."/>
            <person name="McCourt P."/>
            <person name="Mortimer J.C."/>
            <person name="Mutuku J.M."/>
            <person name="Nomura T."/>
            <person name="Sasaki-Sekimoto Y."/>
            <person name="Seto Y."/>
            <person name="Wang Y."/>
            <person name="Wakatake T."/>
            <person name="Sakakibara H."/>
            <person name="Demura T."/>
            <person name="Yamaguchi S."/>
            <person name="Yoneyama K."/>
            <person name="Manabe R.I."/>
            <person name="Nelson D.C."/>
            <person name="Schulman A.H."/>
            <person name="Timko M.P."/>
            <person name="dePamphilis C.W."/>
            <person name="Choi D."/>
            <person name="Shirasu K."/>
        </authorList>
    </citation>
    <scope>NUCLEOTIDE SEQUENCE [LARGE SCALE GENOMIC DNA]</scope>
    <source>
        <strain evidence="3">cv. UVA1</strain>
    </source>
</reference>
<feature type="compositionally biased region" description="Polar residues" evidence="1">
    <location>
        <begin position="136"/>
        <end position="152"/>
    </location>
</feature>
<protein>
    <submittedName>
        <fullName evidence="2">SWIB/MDM2 domain superfamily protein</fullName>
    </submittedName>
</protein>
<proteinExistence type="predicted"/>
<name>A0A5A7PBI8_STRAF</name>
<dbReference type="EMBL" id="BKCP01004294">
    <property type="protein sequence ID" value="GER30042.1"/>
    <property type="molecule type" value="Genomic_DNA"/>
</dbReference>
<accession>A0A5A7PBI8</accession>
<gene>
    <name evidence="2" type="ORF">STAS_05943</name>
</gene>
<evidence type="ECO:0000313" key="2">
    <source>
        <dbReference type="EMBL" id="GER30042.1"/>
    </source>
</evidence>
<feature type="region of interest" description="Disordered" evidence="1">
    <location>
        <begin position="129"/>
        <end position="152"/>
    </location>
</feature>
<organism evidence="2 3">
    <name type="scientific">Striga asiatica</name>
    <name type="common">Asiatic witchweed</name>
    <name type="synonym">Buchnera asiatica</name>
    <dbReference type="NCBI Taxonomy" id="4170"/>
    <lineage>
        <taxon>Eukaryota</taxon>
        <taxon>Viridiplantae</taxon>
        <taxon>Streptophyta</taxon>
        <taxon>Embryophyta</taxon>
        <taxon>Tracheophyta</taxon>
        <taxon>Spermatophyta</taxon>
        <taxon>Magnoliopsida</taxon>
        <taxon>eudicotyledons</taxon>
        <taxon>Gunneridae</taxon>
        <taxon>Pentapetalae</taxon>
        <taxon>asterids</taxon>
        <taxon>lamiids</taxon>
        <taxon>Lamiales</taxon>
        <taxon>Orobanchaceae</taxon>
        <taxon>Buchnereae</taxon>
        <taxon>Striga</taxon>
    </lineage>
</organism>
<dbReference type="Proteomes" id="UP000325081">
    <property type="component" value="Unassembled WGS sequence"/>
</dbReference>
<feature type="region of interest" description="Disordered" evidence="1">
    <location>
        <begin position="35"/>
        <end position="63"/>
    </location>
</feature>